<accession>A0AAD5YF44</accession>
<comment type="caution">
    <text evidence="2">The sequence shown here is derived from an EMBL/GenBank/DDBJ whole genome shotgun (WGS) entry which is preliminary data.</text>
</comment>
<protein>
    <recommendedName>
        <fullName evidence="1">Aminoglycoside phosphotransferase domain-containing protein</fullName>
    </recommendedName>
</protein>
<sequence length="345" mass="39366">MGDIRAQHQITITIEQAQEVITKHIDTVSVVSSIEELKEQTLSNKSCVLKVSPPTPEVYQPYTPNSLASERTLLDHLSSKTDIPHPTVHAYDDTRTDLPYPYLLLSNPGGISLAKAKQTGHLTERQLLFLELKLGRELAKVHELVQMDWFGLPKQEKDEIYSWQEAFTGLLESLLEEVSDSFAASKSDGETLPLEEIRGYLSRAIGFFLFDDCEVPSLVAFLGDESTVFIDFNPENPTRDEDIKITSLVPTAHALWGDPLLETMFMNPSKAFLEGYGKKLVLFPRQRTKRIWYDLFLALVILVQVQRSQSEEYQGTRSEWRVEKERWARELLYKSVKALKNAPCY</sequence>
<dbReference type="Pfam" id="PF01636">
    <property type="entry name" value="APH"/>
    <property type="match status" value="1"/>
</dbReference>
<dbReference type="PANTHER" id="PTHR21310">
    <property type="entry name" value="AMINOGLYCOSIDE PHOSPHOTRANSFERASE-RELATED-RELATED"/>
    <property type="match status" value="1"/>
</dbReference>
<proteinExistence type="predicted"/>
<dbReference type="Proteomes" id="UP001212997">
    <property type="component" value="Unassembled WGS sequence"/>
</dbReference>
<feature type="domain" description="Aminoglycoside phosphotransferase" evidence="1">
    <location>
        <begin position="46"/>
        <end position="166"/>
    </location>
</feature>
<dbReference type="SUPFAM" id="SSF56112">
    <property type="entry name" value="Protein kinase-like (PK-like)"/>
    <property type="match status" value="1"/>
</dbReference>
<name>A0AAD5YF44_9APHY</name>
<dbReference type="InterPro" id="IPR011009">
    <property type="entry name" value="Kinase-like_dom_sf"/>
</dbReference>
<reference evidence="2" key="1">
    <citation type="submission" date="2022-07" db="EMBL/GenBank/DDBJ databases">
        <title>Genome Sequence of Physisporinus lineatus.</title>
        <authorList>
            <person name="Buettner E."/>
        </authorList>
    </citation>
    <scope>NUCLEOTIDE SEQUENCE</scope>
    <source>
        <strain evidence="2">VT162</strain>
    </source>
</reference>
<evidence type="ECO:0000259" key="1">
    <source>
        <dbReference type="Pfam" id="PF01636"/>
    </source>
</evidence>
<dbReference type="PANTHER" id="PTHR21310:SF15">
    <property type="entry name" value="AMINOGLYCOSIDE PHOSPHOTRANSFERASE DOMAIN-CONTAINING PROTEIN"/>
    <property type="match status" value="1"/>
</dbReference>
<evidence type="ECO:0000313" key="2">
    <source>
        <dbReference type="EMBL" id="KAJ3478760.1"/>
    </source>
</evidence>
<dbReference type="InterPro" id="IPR002575">
    <property type="entry name" value="Aminoglycoside_PTrfase"/>
</dbReference>
<organism evidence="2 3">
    <name type="scientific">Meripilus lineatus</name>
    <dbReference type="NCBI Taxonomy" id="2056292"/>
    <lineage>
        <taxon>Eukaryota</taxon>
        <taxon>Fungi</taxon>
        <taxon>Dikarya</taxon>
        <taxon>Basidiomycota</taxon>
        <taxon>Agaricomycotina</taxon>
        <taxon>Agaricomycetes</taxon>
        <taxon>Polyporales</taxon>
        <taxon>Meripilaceae</taxon>
        <taxon>Meripilus</taxon>
    </lineage>
</organism>
<evidence type="ECO:0000313" key="3">
    <source>
        <dbReference type="Proteomes" id="UP001212997"/>
    </source>
</evidence>
<dbReference type="AlphaFoldDB" id="A0AAD5YF44"/>
<keyword evidence="3" id="KW-1185">Reference proteome</keyword>
<dbReference type="EMBL" id="JANAWD010000487">
    <property type="protein sequence ID" value="KAJ3478760.1"/>
    <property type="molecule type" value="Genomic_DNA"/>
</dbReference>
<gene>
    <name evidence="2" type="ORF">NLI96_g9536</name>
</gene>
<dbReference type="InterPro" id="IPR051678">
    <property type="entry name" value="AGP_Transferase"/>
</dbReference>